<dbReference type="Proteomes" id="UP000754495">
    <property type="component" value="Unassembled WGS sequence"/>
</dbReference>
<protein>
    <submittedName>
        <fullName evidence="2">Uncharacterized protein</fullName>
    </submittedName>
</protein>
<sequence length="294" mass="32991">MTLLPGSPILDVLDPASAIKSFANTTRALQRIPLTEPLASLERVDSIGPSIARLADVRPGQLADAADDSQTPEMLARLHRWGEQRRRRTARAARCPRLLPWRRKSAQLAPRLASPLCRGLRVQRLLRYRHRRRRPHRADRRPIHSRRSLGRRRSHLGVTPENRARFAAAQRTIALRWLAVLWKPRTKRVEEFTAQYEWVWARAGAGGGFVEHPQESSPAAARPASAQPVDPGARHGLGVLIVVSRCRSMDAGRSGAVQFCLSAHQASQEPIAARLRSRRVDPSAGWVRRARFAL</sequence>
<keyword evidence="3" id="KW-1185">Reference proteome</keyword>
<accession>A0ABX0SR21</accession>
<evidence type="ECO:0000256" key="1">
    <source>
        <dbReference type="SAM" id="MobiDB-lite"/>
    </source>
</evidence>
<feature type="region of interest" description="Disordered" evidence="1">
    <location>
        <begin position="131"/>
        <end position="156"/>
    </location>
</feature>
<dbReference type="EMBL" id="JAANOU010000001">
    <property type="protein sequence ID" value="NIH79080.1"/>
    <property type="molecule type" value="Genomic_DNA"/>
</dbReference>
<proteinExistence type="predicted"/>
<reference evidence="2 3" key="1">
    <citation type="submission" date="2020-03" db="EMBL/GenBank/DDBJ databases">
        <title>Sequencing the genomes of 1000 actinobacteria strains.</title>
        <authorList>
            <person name="Klenk H.-P."/>
        </authorList>
    </citation>
    <scope>NUCLEOTIDE SEQUENCE [LARGE SCALE GENOMIC DNA]</scope>
    <source>
        <strain evidence="2 3">DSM 45668</strain>
    </source>
</reference>
<feature type="compositionally biased region" description="Basic residues" evidence="1">
    <location>
        <begin position="131"/>
        <end position="155"/>
    </location>
</feature>
<dbReference type="RefSeq" id="WP_243871243.1">
    <property type="nucleotide sequence ID" value="NZ_JAANOU010000001.1"/>
</dbReference>
<gene>
    <name evidence="2" type="ORF">FHX46_001610</name>
</gene>
<organism evidence="2 3">
    <name type="scientific">Amycolatopsis viridis</name>
    <dbReference type="NCBI Taxonomy" id="185678"/>
    <lineage>
        <taxon>Bacteria</taxon>
        <taxon>Bacillati</taxon>
        <taxon>Actinomycetota</taxon>
        <taxon>Actinomycetes</taxon>
        <taxon>Pseudonocardiales</taxon>
        <taxon>Pseudonocardiaceae</taxon>
        <taxon>Amycolatopsis</taxon>
    </lineage>
</organism>
<evidence type="ECO:0000313" key="3">
    <source>
        <dbReference type="Proteomes" id="UP000754495"/>
    </source>
</evidence>
<name>A0ABX0SR21_9PSEU</name>
<evidence type="ECO:0000313" key="2">
    <source>
        <dbReference type="EMBL" id="NIH79080.1"/>
    </source>
</evidence>
<comment type="caution">
    <text evidence="2">The sequence shown here is derived from an EMBL/GenBank/DDBJ whole genome shotgun (WGS) entry which is preliminary data.</text>
</comment>